<organism evidence="1 2">
    <name type="scientific">Rotaria socialis</name>
    <dbReference type="NCBI Taxonomy" id="392032"/>
    <lineage>
        <taxon>Eukaryota</taxon>
        <taxon>Metazoa</taxon>
        <taxon>Spiralia</taxon>
        <taxon>Gnathifera</taxon>
        <taxon>Rotifera</taxon>
        <taxon>Eurotatoria</taxon>
        <taxon>Bdelloidea</taxon>
        <taxon>Philodinida</taxon>
        <taxon>Philodinidae</taxon>
        <taxon>Rotaria</taxon>
    </lineage>
</organism>
<dbReference type="AlphaFoldDB" id="A0A822AB74"/>
<comment type="caution">
    <text evidence="1">The sequence shown here is derived from an EMBL/GenBank/DDBJ whole genome shotgun (WGS) entry which is preliminary data.</text>
</comment>
<evidence type="ECO:0000313" key="1">
    <source>
        <dbReference type="EMBL" id="CAF5001426.1"/>
    </source>
</evidence>
<dbReference type="Proteomes" id="UP000663848">
    <property type="component" value="Unassembled WGS sequence"/>
</dbReference>
<accession>A0A822AB74</accession>
<sequence length="93" mass="10280">MSSNEKKRPRIRPIKTSTTNHTIENVNANTNNDNSVKTIEQDTNVFDILSSSITGESIITDDDPTQSQSCTYNVVITDKPNKLGLTIKKIAQS</sequence>
<proteinExistence type="predicted"/>
<reference evidence="1" key="1">
    <citation type="submission" date="2021-02" db="EMBL/GenBank/DDBJ databases">
        <authorList>
            <person name="Nowell W R."/>
        </authorList>
    </citation>
    <scope>NUCLEOTIDE SEQUENCE</scope>
</reference>
<gene>
    <name evidence="1" type="ORF">QYT958_LOCUS38162</name>
</gene>
<dbReference type="EMBL" id="CAJOBR010033002">
    <property type="protein sequence ID" value="CAF5001426.1"/>
    <property type="molecule type" value="Genomic_DNA"/>
</dbReference>
<protein>
    <submittedName>
        <fullName evidence="1">Uncharacterized protein</fullName>
    </submittedName>
</protein>
<evidence type="ECO:0000313" key="2">
    <source>
        <dbReference type="Proteomes" id="UP000663848"/>
    </source>
</evidence>
<name>A0A822AB74_9BILA</name>